<keyword evidence="2" id="KW-1185">Reference proteome</keyword>
<evidence type="ECO:0000313" key="2">
    <source>
        <dbReference type="Proteomes" id="UP000320496"/>
    </source>
</evidence>
<dbReference type="KEGG" id="mri:Mal4_54030"/>
<sequence>MQIAGCQPATNVTRTITLPRGDGSTLNLTIQPLSLGFHRRLRERGIVAPAPPRRVARDAAGRPIRDESGLAVMLADDHDPQFLAEIEQYHQRVALLAIPEALAADPQVRFEAQAPSSDAAAAAWMRYADDLNAELEAAGFTTGDLVRLCTEICRLSNLLDEQLTAAQAGFSQPPEDRGT</sequence>
<accession>A0A517ZEZ1</accession>
<organism evidence="1 2">
    <name type="scientific">Maioricimonas rarisocia</name>
    <dbReference type="NCBI Taxonomy" id="2528026"/>
    <lineage>
        <taxon>Bacteria</taxon>
        <taxon>Pseudomonadati</taxon>
        <taxon>Planctomycetota</taxon>
        <taxon>Planctomycetia</taxon>
        <taxon>Planctomycetales</taxon>
        <taxon>Planctomycetaceae</taxon>
        <taxon>Maioricimonas</taxon>
    </lineage>
</organism>
<evidence type="ECO:0000313" key="1">
    <source>
        <dbReference type="EMBL" id="QDU41038.1"/>
    </source>
</evidence>
<dbReference type="RefSeq" id="WP_145372263.1">
    <property type="nucleotide sequence ID" value="NZ_CP036275.1"/>
</dbReference>
<gene>
    <name evidence="1" type="ORF">Mal4_54030</name>
</gene>
<protein>
    <submittedName>
        <fullName evidence="1">Uncharacterized protein</fullName>
    </submittedName>
</protein>
<dbReference type="EMBL" id="CP036275">
    <property type="protein sequence ID" value="QDU41038.1"/>
    <property type="molecule type" value="Genomic_DNA"/>
</dbReference>
<dbReference type="Proteomes" id="UP000320496">
    <property type="component" value="Chromosome"/>
</dbReference>
<name>A0A517ZEZ1_9PLAN</name>
<dbReference type="OrthoDB" id="213046at2"/>
<proteinExistence type="predicted"/>
<dbReference type="AlphaFoldDB" id="A0A517ZEZ1"/>
<reference evidence="1 2" key="1">
    <citation type="submission" date="2019-02" db="EMBL/GenBank/DDBJ databases">
        <title>Deep-cultivation of Planctomycetes and their phenomic and genomic characterization uncovers novel biology.</title>
        <authorList>
            <person name="Wiegand S."/>
            <person name="Jogler M."/>
            <person name="Boedeker C."/>
            <person name="Pinto D."/>
            <person name="Vollmers J."/>
            <person name="Rivas-Marin E."/>
            <person name="Kohn T."/>
            <person name="Peeters S.H."/>
            <person name="Heuer A."/>
            <person name="Rast P."/>
            <person name="Oberbeckmann S."/>
            <person name="Bunk B."/>
            <person name="Jeske O."/>
            <person name="Meyerdierks A."/>
            <person name="Storesund J.E."/>
            <person name="Kallscheuer N."/>
            <person name="Luecker S."/>
            <person name="Lage O.M."/>
            <person name="Pohl T."/>
            <person name="Merkel B.J."/>
            <person name="Hornburger P."/>
            <person name="Mueller R.-W."/>
            <person name="Bruemmer F."/>
            <person name="Labrenz M."/>
            <person name="Spormann A.M."/>
            <person name="Op den Camp H."/>
            <person name="Overmann J."/>
            <person name="Amann R."/>
            <person name="Jetten M.S.M."/>
            <person name="Mascher T."/>
            <person name="Medema M.H."/>
            <person name="Devos D.P."/>
            <person name="Kaster A.-K."/>
            <person name="Ovreas L."/>
            <person name="Rohde M."/>
            <person name="Galperin M.Y."/>
            <person name="Jogler C."/>
        </authorList>
    </citation>
    <scope>NUCLEOTIDE SEQUENCE [LARGE SCALE GENOMIC DNA]</scope>
    <source>
        <strain evidence="1 2">Mal4</strain>
    </source>
</reference>